<dbReference type="InParanoid" id="A0A6G9IFP1"/>
<reference evidence="1 2" key="1">
    <citation type="submission" date="2020-03" db="EMBL/GenBank/DDBJ databases">
        <title>Complete genome sequence of Orbus sp. IPMB12 (BCRC 80908).</title>
        <authorList>
            <person name="Lo W.-S."/>
            <person name="Chang T.-H."/>
            <person name="Kuo C.-H."/>
        </authorList>
    </citation>
    <scope>NUCLEOTIDE SEQUENCE [LARGE SCALE GENOMIC DNA]</scope>
    <source>
        <strain evidence="1 2">IPMB12</strain>
        <plasmid evidence="2">pipmb12</plasmid>
    </source>
</reference>
<organism evidence="1 2">
    <name type="scientific">Zophobihabitans entericus</name>
    <dbReference type="NCBI Taxonomy" id="1635327"/>
    <lineage>
        <taxon>Bacteria</taxon>
        <taxon>Pseudomonadati</taxon>
        <taxon>Pseudomonadota</taxon>
        <taxon>Gammaproteobacteria</taxon>
        <taxon>Orbales</taxon>
        <taxon>Orbaceae</taxon>
        <taxon>Zophobihabitans</taxon>
    </lineage>
</organism>
<accession>A0A6G9IFP1</accession>
<evidence type="ECO:0000313" key="2">
    <source>
        <dbReference type="Proteomes" id="UP000501168"/>
    </source>
</evidence>
<keyword evidence="1" id="KW-0614">Plasmid</keyword>
<name>A0A6G9IFP1_9GAMM</name>
<sequence>MILQGKGGCGKSYISSLIAQYILSKDKPLDCVDTDPVNSTFAGYKALNVRTLHLLDDDQINTRNLDTLIEWIVSADTDMVIDNGAATFVPLAHYIITNGIADLLAEMGHELIIHTVIAGGQALVDTINGFAQLAKQLPDDISFVVWLNEFYGKIIYQNKTFEEMKAYKEVKNRISSILTLPQVKEETYGLDIEEMLKLRKTFDEAINDPSLSIMTRQRLKIYRTNMFNQLDLAAVI</sequence>
<geneLocation type="plasmid" evidence="2">
    <name>pipmb12</name>
</geneLocation>
<proteinExistence type="predicted"/>
<dbReference type="AlphaFoldDB" id="A0A6G9IFP1"/>
<dbReference type="Proteomes" id="UP000501168">
    <property type="component" value="Plasmid pIPMB12"/>
</dbReference>
<dbReference type="NCBIfam" id="NF010461">
    <property type="entry name" value="PRK13886.1"/>
    <property type="match status" value="1"/>
</dbReference>
<dbReference type="KEGG" id="orb:IPMB12_12065"/>
<protein>
    <submittedName>
        <fullName evidence="1">Conjugal transfer protein TraL</fullName>
    </submittedName>
</protein>
<dbReference type="InterPro" id="IPR027417">
    <property type="entry name" value="P-loop_NTPase"/>
</dbReference>
<dbReference type="CDD" id="cd05386">
    <property type="entry name" value="TraL"/>
    <property type="match status" value="1"/>
</dbReference>
<gene>
    <name evidence="1" type="ORF">IPMB12_12065</name>
</gene>
<dbReference type="SUPFAM" id="SSF52540">
    <property type="entry name" value="P-loop containing nucleoside triphosphate hydrolases"/>
    <property type="match status" value="1"/>
</dbReference>
<evidence type="ECO:0000313" key="1">
    <source>
        <dbReference type="EMBL" id="QIQ22544.1"/>
    </source>
</evidence>
<dbReference type="EMBL" id="CP050254">
    <property type="protein sequence ID" value="QIQ22544.1"/>
    <property type="molecule type" value="Genomic_DNA"/>
</dbReference>
<keyword evidence="2" id="KW-1185">Reference proteome</keyword>